<feature type="binding site" evidence="9">
    <location>
        <begin position="39"/>
        <end position="43"/>
    </location>
    <ligand>
        <name>4-amino-2-methyl-5-(diphosphooxymethyl)pyrimidine</name>
        <dbReference type="ChEBI" id="CHEBI:57841"/>
    </ligand>
</feature>
<evidence type="ECO:0000256" key="6">
    <source>
        <dbReference type="ARBA" id="ARBA00047334"/>
    </source>
</evidence>
<reference evidence="13" key="1">
    <citation type="submission" date="2020-10" db="EMBL/GenBank/DDBJ databases">
        <title>Connecting structure to function with the recovery of over 1000 high-quality activated sludge metagenome-assembled genomes encoding full-length rRNA genes using long-read sequencing.</title>
        <authorList>
            <person name="Singleton C.M."/>
            <person name="Petriglieri F."/>
            <person name="Kristensen J.M."/>
            <person name="Kirkegaard R.H."/>
            <person name="Michaelsen T.Y."/>
            <person name="Andersen M.H."/>
            <person name="Karst S.M."/>
            <person name="Dueholm M.S."/>
            <person name="Nielsen P.H."/>
            <person name="Albertsen M."/>
        </authorList>
    </citation>
    <scope>NUCLEOTIDE SEQUENCE</scope>
    <source>
        <strain evidence="13">Hirt_18-Q3-R61-65_BATAC.395</strain>
    </source>
</reference>
<feature type="binding site" evidence="9">
    <location>
        <position position="110"/>
    </location>
    <ligand>
        <name>4-amino-2-methyl-5-(diphosphooxymethyl)pyrimidine</name>
        <dbReference type="ChEBI" id="CHEBI:57841"/>
    </ligand>
</feature>
<evidence type="ECO:0000256" key="1">
    <source>
        <dbReference type="ARBA" id="ARBA00005165"/>
    </source>
</evidence>
<evidence type="ECO:0000313" key="13">
    <source>
        <dbReference type="EMBL" id="MBK8523983.1"/>
    </source>
</evidence>
<feature type="binding site" evidence="9">
    <location>
        <begin position="137"/>
        <end position="139"/>
    </location>
    <ligand>
        <name>2-[(2R,5Z)-2-carboxy-4-methylthiazol-5(2H)-ylidene]ethyl phosphate</name>
        <dbReference type="ChEBI" id="CHEBI:62899"/>
    </ligand>
</feature>
<evidence type="ECO:0000256" key="10">
    <source>
        <dbReference type="RuleBase" id="RU003826"/>
    </source>
</evidence>
<evidence type="ECO:0000256" key="8">
    <source>
        <dbReference type="ARBA" id="ARBA00047883"/>
    </source>
</evidence>
<feature type="binding site" evidence="9">
    <location>
        <position position="71"/>
    </location>
    <ligand>
        <name>4-amino-2-methyl-5-(diphosphooxymethyl)pyrimidine</name>
        <dbReference type="ChEBI" id="CHEBI:57841"/>
    </ligand>
</feature>
<keyword evidence="5 9" id="KW-0784">Thiamine biosynthesis</keyword>
<feature type="binding site" evidence="9">
    <location>
        <position position="167"/>
    </location>
    <ligand>
        <name>2-[(2R,5Z)-2-carboxy-4-methylthiazol-5(2H)-ylidene]ethyl phosphate</name>
        <dbReference type="ChEBI" id="CHEBI:62899"/>
    </ligand>
</feature>
<comment type="function">
    <text evidence="9">Condenses 4-methyl-5-(beta-hydroxyethyl)thiazole monophosphate (THZ-P) and 2-methyl-4-amino-5-hydroxymethyl pyrimidine pyrophosphate (HMP-PP) to form thiamine monophosphate (TMP).</text>
</comment>
<evidence type="ECO:0000256" key="2">
    <source>
        <dbReference type="ARBA" id="ARBA00022679"/>
    </source>
</evidence>
<dbReference type="EMBL" id="JADJUC010000006">
    <property type="protein sequence ID" value="MBK8523983.1"/>
    <property type="molecule type" value="Genomic_DNA"/>
</dbReference>
<dbReference type="GO" id="GO:0005737">
    <property type="term" value="C:cytoplasm"/>
    <property type="evidence" value="ECO:0007669"/>
    <property type="project" value="TreeGrafter"/>
</dbReference>
<dbReference type="InterPro" id="IPR013785">
    <property type="entry name" value="Aldolase_TIM"/>
</dbReference>
<dbReference type="InterPro" id="IPR022998">
    <property type="entry name" value="ThiamineP_synth_TenI"/>
</dbReference>
<comment type="caution">
    <text evidence="13">The sequence shown here is derived from an EMBL/GenBank/DDBJ whole genome shotgun (WGS) entry which is preliminary data.</text>
</comment>
<organism evidence="13 14">
    <name type="scientific">Candidatus Proximibacter danicus</name>
    <dbReference type="NCBI Taxonomy" id="2954365"/>
    <lineage>
        <taxon>Bacteria</taxon>
        <taxon>Pseudomonadati</taxon>
        <taxon>Pseudomonadota</taxon>
        <taxon>Betaproteobacteria</taxon>
        <taxon>Candidatus Proximibacter</taxon>
    </lineage>
</organism>
<feature type="binding site" evidence="9">
    <location>
        <position position="140"/>
    </location>
    <ligand>
        <name>4-amino-2-methyl-5-(diphosphooxymethyl)pyrimidine</name>
        <dbReference type="ChEBI" id="CHEBI:57841"/>
    </ligand>
</feature>
<dbReference type="InterPro" id="IPR036206">
    <property type="entry name" value="ThiamineP_synth_sf"/>
</dbReference>
<dbReference type="EC" id="2.5.1.3" evidence="9"/>
<feature type="binding site" evidence="9">
    <location>
        <position position="72"/>
    </location>
    <ligand>
        <name>Mg(2+)</name>
        <dbReference type="ChEBI" id="CHEBI:18420"/>
    </ligand>
</feature>
<evidence type="ECO:0000256" key="5">
    <source>
        <dbReference type="ARBA" id="ARBA00022977"/>
    </source>
</evidence>
<keyword evidence="3 9" id="KW-0479">Metal-binding</keyword>
<gene>
    <name evidence="9" type="primary">thiE</name>
    <name evidence="13" type="ORF">IPL58_07565</name>
</gene>
<evidence type="ECO:0000313" key="14">
    <source>
        <dbReference type="Proteomes" id="UP000886689"/>
    </source>
</evidence>
<evidence type="ECO:0000256" key="11">
    <source>
        <dbReference type="RuleBase" id="RU004253"/>
    </source>
</evidence>
<sequence length="220" mass="22972">MTKRSRLTGLYAITPEDPDEARLLGAAKSALIGGARLLQYRDKTSDAGRRLRLAEALAALCRQYAVKFIVNDDLQLALLVAADGLHLGGDDGDLAAARRQLPAGVLLGASCYADLDRARSAVAAGADYVAFGAVYPSPTKPLALPAPLDLFARCRAELGVPACAIGGITLANAAPVIAAGADMLAVITDLFAAPDISARARAYQQLFEEQPDDFPQPATL</sequence>
<feature type="domain" description="Thiamine phosphate synthase/TenI" evidence="12">
    <location>
        <begin position="10"/>
        <end position="189"/>
    </location>
</feature>
<keyword evidence="4 9" id="KW-0460">Magnesium</keyword>
<feature type="binding site" evidence="9">
    <location>
        <position position="91"/>
    </location>
    <ligand>
        <name>Mg(2+)</name>
        <dbReference type="ChEBI" id="CHEBI:18420"/>
    </ligand>
</feature>
<evidence type="ECO:0000256" key="3">
    <source>
        <dbReference type="ARBA" id="ARBA00022723"/>
    </source>
</evidence>
<evidence type="ECO:0000256" key="7">
    <source>
        <dbReference type="ARBA" id="ARBA00047851"/>
    </source>
</evidence>
<dbReference type="Gene3D" id="3.20.20.70">
    <property type="entry name" value="Aldolase class I"/>
    <property type="match status" value="1"/>
</dbReference>
<feature type="binding site" evidence="9">
    <location>
        <begin position="187"/>
        <end position="188"/>
    </location>
    <ligand>
        <name>2-[(2R,5Z)-2-carboxy-4-methylthiazol-5(2H)-ylidene]ethyl phosphate</name>
        <dbReference type="ChEBI" id="CHEBI:62899"/>
    </ligand>
</feature>
<dbReference type="PANTHER" id="PTHR20857:SF15">
    <property type="entry name" value="THIAMINE-PHOSPHATE SYNTHASE"/>
    <property type="match status" value="1"/>
</dbReference>
<dbReference type="GO" id="GO:0009229">
    <property type="term" value="P:thiamine diphosphate biosynthetic process"/>
    <property type="evidence" value="ECO:0007669"/>
    <property type="project" value="UniProtKB-UniRule"/>
</dbReference>
<dbReference type="GO" id="GO:0000287">
    <property type="term" value="F:magnesium ion binding"/>
    <property type="evidence" value="ECO:0007669"/>
    <property type="project" value="UniProtKB-UniRule"/>
</dbReference>
<comment type="cofactor">
    <cofactor evidence="9">
        <name>Mg(2+)</name>
        <dbReference type="ChEBI" id="CHEBI:18420"/>
    </cofactor>
    <text evidence="9">Binds 1 Mg(2+) ion per subunit.</text>
</comment>
<comment type="pathway">
    <text evidence="1 9 11">Cofactor biosynthesis; thiamine diphosphate biosynthesis; thiamine phosphate from 4-amino-2-methyl-5-diphosphomethylpyrimidine and 4-methyl-5-(2-phosphoethyl)-thiazole: step 1/1.</text>
</comment>
<comment type="similarity">
    <text evidence="9 10">Belongs to the thiamine-phosphate synthase family.</text>
</comment>
<keyword evidence="2 9" id="KW-0808">Transferase</keyword>
<evidence type="ECO:0000259" key="12">
    <source>
        <dbReference type="Pfam" id="PF02581"/>
    </source>
</evidence>
<dbReference type="Proteomes" id="UP000886689">
    <property type="component" value="Unassembled WGS sequence"/>
</dbReference>
<evidence type="ECO:0000256" key="4">
    <source>
        <dbReference type="ARBA" id="ARBA00022842"/>
    </source>
</evidence>
<dbReference type="Pfam" id="PF02581">
    <property type="entry name" value="TMP-TENI"/>
    <property type="match status" value="1"/>
</dbReference>
<dbReference type="GO" id="GO:0004789">
    <property type="term" value="F:thiamine-phosphate diphosphorylase activity"/>
    <property type="evidence" value="ECO:0007669"/>
    <property type="project" value="UniProtKB-UniRule"/>
</dbReference>
<dbReference type="SUPFAM" id="SSF51391">
    <property type="entry name" value="Thiamin phosphate synthase"/>
    <property type="match status" value="1"/>
</dbReference>
<protein>
    <recommendedName>
        <fullName evidence="9">Thiamine-phosphate synthase</fullName>
        <shortName evidence="9">TP synthase</shortName>
        <shortName evidence="9">TPS</shortName>
        <ecNumber evidence="9">2.5.1.3</ecNumber>
    </recommendedName>
    <alternativeName>
        <fullName evidence="9">Thiamine-phosphate pyrophosphorylase</fullName>
        <shortName evidence="9">TMP pyrophosphorylase</shortName>
        <shortName evidence="9">TMP-PPase</shortName>
    </alternativeName>
</protein>
<accession>A0A9D7K0G4</accession>
<dbReference type="NCBIfam" id="TIGR00693">
    <property type="entry name" value="thiE"/>
    <property type="match status" value="1"/>
</dbReference>
<comment type="catalytic activity">
    <reaction evidence="6 9 10">
        <text>4-methyl-5-(2-phosphooxyethyl)-thiazole + 4-amino-2-methyl-5-(diphosphooxymethyl)pyrimidine + H(+) = thiamine phosphate + diphosphate</text>
        <dbReference type="Rhea" id="RHEA:22328"/>
        <dbReference type="ChEBI" id="CHEBI:15378"/>
        <dbReference type="ChEBI" id="CHEBI:33019"/>
        <dbReference type="ChEBI" id="CHEBI:37575"/>
        <dbReference type="ChEBI" id="CHEBI:57841"/>
        <dbReference type="ChEBI" id="CHEBI:58296"/>
        <dbReference type="EC" id="2.5.1.3"/>
    </reaction>
</comment>
<dbReference type="PANTHER" id="PTHR20857">
    <property type="entry name" value="THIAMINE-PHOSPHATE PYROPHOSPHORYLASE"/>
    <property type="match status" value="1"/>
</dbReference>
<dbReference type="AlphaFoldDB" id="A0A9D7K0G4"/>
<dbReference type="CDD" id="cd00564">
    <property type="entry name" value="TMP_TenI"/>
    <property type="match status" value="1"/>
</dbReference>
<name>A0A9D7K0G4_9PROT</name>
<proteinExistence type="inferred from homology"/>
<dbReference type="GO" id="GO:0009228">
    <property type="term" value="P:thiamine biosynthetic process"/>
    <property type="evidence" value="ECO:0007669"/>
    <property type="project" value="UniProtKB-KW"/>
</dbReference>
<comment type="catalytic activity">
    <reaction evidence="8 9 10">
        <text>2-[(2R,5Z)-2-carboxy-4-methylthiazol-5(2H)-ylidene]ethyl phosphate + 4-amino-2-methyl-5-(diphosphooxymethyl)pyrimidine + 2 H(+) = thiamine phosphate + CO2 + diphosphate</text>
        <dbReference type="Rhea" id="RHEA:47844"/>
        <dbReference type="ChEBI" id="CHEBI:15378"/>
        <dbReference type="ChEBI" id="CHEBI:16526"/>
        <dbReference type="ChEBI" id="CHEBI:33019"/>
        <dbReference type="ChEBI" id="CHEBI:37575"/>
        <dbReference type="ChEBI" id="CHEBI:57841"/>
        <dbReference type="ChEBI" id="CHEBI:62899"/>
        <dbReference type="EC" id="2.5.1.3"/>
    </reaction>
</comment>
<evidence type="ECO:0000256" key="9">
    <source>
        <dbReference type="HAMAP-Rule" id="MF_00097"/>
    </source>
</evidence>
<comment type="catalytic activity">
    <reaction evidence="7 9 10">
        <text>2-(2-carboxy-4-methylthiazol-5-yl)ethyl phosphate + 4-amino-2-methyl-5-(diphosphooxymethyl)pyrimidine + 2 H(+) = thiamine phosphate + CO2 + diphosphate</text>
        <dbReference type="Rhea" id="RHEA:47848"/>
        <dbReference type="ChEBI" id="CHEBI:15378"/>
        <dbReference type="ChEBI" id="CHEBI:16526"/>
        <dbReference type="ChEBI" id="CHEBI:33019"/>
        <dbReference type="ChEBI" id="CHEBI:37575"/>
        <dbReference type="ChEBI" id="CHEBI:57841"/>
        <dbReference type="ChEBI" id="CHEBI:62890"/>
        <dbReference type="EC" id="2.5.1.3"/>
    </reaction>
</comment>
<dbReference type="HAMAP" id="MF_00097">
    <property type="entry name" value="TMP_synthase"/>
    <property type="match status" value="1"/>
</dbReference>
<dbReference type="InterPro" id="IPR034291">
    <property type="entry name" value="TMP_synthase"/>
</dbReference>